<dbReference type="KEGG" id="pbap:Pla133_31410"/>
<dbReference type="NCBIfam" id="TIGR03433">
    <property type="entry name" value="padR_acidobact"/>
    <property type="match status" value="1"/>
</dbReference>
<keyword evidence="3" id="KW-1185">Reference proteome</keyword>
<dbReference type="AlphaFoldDB" id="A0A518BM39"/>
<dbReference type="SUPFAM" id="SSF46785">
    <property type="entry name" value="Winged helix' DNA-binding domain"/>
    <property type="match status" value="1"/>
</dbReference>
<dbReference type="Pfam" id="PF03551">
    <property type="entry name" value="PadR"/>
    <property type="match status" value="1"/>
</dbReference>
<dbReference type="PANTHER" id="PTHR33169">
    <property type="entry name" value="PADR-FAMILY TRANSCRIPTIONAL REGULATOR"/>
    <property type="match status" value="1"/>
</dbReference>
<dbReference type="Gene3D" id="1.10.10.10">
    <property type="entry name" value="Winged helix-like DNA-binding domain superfamily/Winged helix DNA-binding domain"/>
    <property type="match status" value="1"/>
</dbReference>
<sequence>MNLKGTLPLLILKVLQGGPLHGYAIAQRIRLLSDGLLDFKEGSLYPTLHGQENRGLIESVEEQERGRARRSYRLTPKGRKALTTEAQQWQSLAAAVDTILEGGPA</sequence>
<dbReference type="PANTHER" id="PTHR33169:SF14">
    <property type="entry name" value="TRANSCRIPTIONAL REGULATOR RV3488"/>
    <property type="match status" value="1"/>
</dbReference>
<dbReference type="InterPro" id="IPR052509">
    <property type="entry name" value="Metal_resp_DNA-bind_regulator"/>
</dbReference>
<protein>
    <submittedName>
        <fullName evidence="2">Lineage-specific thermal regulator protein</fullName>
    </submittedName>
</protein>
<feature type="domain" description="Transcription regulator PadR N-terminal" evidence="1">
    <location>
        <begin position="11"/>
        <end position="83"/>
    </location>
</feature>
<evidence type="ECO:0000313" key="2">
    <source>
        <dbReference type="EMBL" id="QDU68049.1"/>
    </source>
</evidence>
<dbReference type="Proteomes" id="UP000316921">
    <property type="component" value="Chromosome"/>
</dbReference>
<gene>
    <name evidence="2" type="ORF">Pla133_31410</name>
</gene>
<evidence type="ECO:0000313" key="3">
    <source>
        <dbReference type="Proteomes" id="UP000316921"/>
    </source>
</evidence>
<organism evidence="2 3">
    <name type="scientific">Engelhardtia mirabilis</name>
    <dbReference type="NCBI Taxonomy" id="2528011"/>
    <lineage>
        <taxon>Bacteria</taxon>
        <taxon>Pseudomonadati</taxon>
        <taxon>Planctomycetota</taxon>
        <taxon>Planctomycetia</taxon>
        <taxon>Planctomycetia incertae sedis</taxon>
        <taxon>Engelhardtia</taxon>
    </lineage>
</organism>
<dbReference type="InterPro" id="IPR036388">
    <property type="entry name" value="WH-like_DNA-bd_sf"/>
</dbReference>
<dbReference type="InterPro" id="IPR005149">
    <property type="entry name" value="Tscrpt_reg_PadR_N"/>
</dbReference>
<dbReference type="EMBL" id="CP036287">
    <property type="protein sequence ID" value="QDU68049.1"/>
    <property type="molecule type" value="Genomic_DNA"/>
</dbReference>
<dbReference type="RefSeq" id="WP_145066733.1">
    <property type="nucleotide sequence ID" value="NZ_CP036287.1"/>
</dbReference>
<name>A0A518BM39_9BACT</name>
<accession>A0A518BM39</accession>
<dbReference type="InterPro" id="IPR017799">
    <property type="entry name" value="Tscrpt_reg_PadR_acidobac-type"/>
</dbReference>
<proteinExistence type="predicted"/>
<dbReference type="InterPro" id="IPR036390">
    <property type="entry name" value="WH_DNA-bd_sf"/>
</dbReference>
<evidence type="ECO:0000259" key="1">
    <source>
        <dbReference type="Pfam" id="PF03551"/>
    </source>
</evidence>
<reference evidence="2 3" key="1">
    <citation type="submission" date="2019-02" db="EMBL/GenBank/DDBJ databases">
        <title>Deep-cultivation of Planctomycetes and their phenomic and genomic characterization uncovers novel biology.</title>
        <authorList>
            <person name="Wiegand S."/>
            <person name="Jogler M."/>
            <person name="Boedeker C."/>
            <person name="Pinto D."/>
            <person name="Vollmers J."/>
            <person name="Rivas-Marin E."/>
            <person name="Kohn T."/>
            <person name="Peeters S.H."/>
            <person name="Heuer A."/>
            <person name="Rast P."/>
            <person name="Oberbeckmann S."/>
            <person name="Bunk B."/>
            <person name="Jeske O."/>
            <person name="Meyerdierks A."/>
            <person name="Storesund J.E."/>
            <person name="Kallscheuer N."/>
            <person name="Luecker S."/>
            <person name="Lage O.M."/>
            <person name="Pohl T."/>
            <person name="Merkel B.J."/>
            <person name="Hornburger P."/>
            <person name="Mueller R.-W."/>
            <person name="Bruemmer F."/>
            <person name="Labrenz M."/>
            <person name="Spormann A.M."/>
            <person name="Op den Camp H."/>
            <person name="Overmann J."/>
            <person name="Amann R."/>
            <person name="Jetten M.S.M."/>
            <person name="Mascher T."/>
            <person name="Medema M.H."/>
            <person name="Devos D.P."/>
            <person name="Kaster A.-K."/>
            <person name="Ovreas L."/>
            <person name="Rohde M."/>
            <person name="Galperin M.Y."/>
            <person name="Jogler C."/>
        </authorList>
    </citation>
    <scope>NUCLEOTIDE SEQUENCE [LARGE SCALE GENOMIC DNA]</scope>
    <source>
        <strain evidence="2 3">Pla133</strain>
    </source>
</reference>